<proteinExistence type="predicted"/>
<sequence length="103" mass="12434">MNFQKFICGFCTFLCLSLIKKYKPLKRKEIVFWSQSLICLKERHRHNFVPLKVRELMNNCKQDGLCTEEDCPRFLGECQMLYEACISDLEKWTTNFEEFQCFK</sequence>
<keyword evidence="2" id="KW-1185">Reference proteome</keyword>
<evidence type="ECO:0000313" key="1">
    <source>
        <dbReference type="EMBL" id="KAJ8894047.1"/>
    </source>
</evidence>
<protein>
    <submittedName>
        <fullName evidence="1">Uncharacterized protein</fullName>
    </submittedName>
</protein>
<dbReference type="Proteomes" id="UP001159363">
    <property type="component" value="Chromosome 2"/>
</dbReference>
<evidence type="ECO:0000313" key="2">
    <source>
        <dbReference type="Proteomes" id="UP001159363"/>
    </source>
</evidence>
<reference evidence="1 2" key="1">
    <citation type="submission" date="2023-02" db="EMBL/GenBank/DDBJ databases">
        <title>LHISI_Scaffold_Assembly.</title>
        <authorList>
            <person name="Stuart O.P."/>
            <person name="Cleave R."/>
            <person name="Magrath M.J.L."/>
            <person name="Mikheyev A.S."/>
        </authorList>
    </citation>
    <scope>NUCLEOTIDE SEQUENCE [LARGE SCALE GENOMIC DNA]</scope>
    <source>
        <strain evidence="1">Daus_M_001</strain>
        <tissue evidence="1">Leg muscle</tissue>
    </source>
</reference>
<name>A0ABQ9IBJ5_9NEOP</name>
<dbReference type="EMBL" id="JARBHB010000002">
    <property type="protein sequence ID" value="KAJ8894047.1"/>
    <property type="molecule type" value="Genomic_DNA"/>
</dbReference>
<gene>
    <name evidence="1" type="ORF">PR048_006657</name>
</gene>
<organism evidence="1 2">
    <name type="scientific">Dryococelus australis</name>
    <dbReference type="NCBI Taxonomy" id="614101"/>
    <lineage>
        <taxon>Eukaryota</taxon>
        <taxon>Metazoa</taxon>
        <taxon>Ecdysozoa</taxon>
        <taxon>Arthropoda</taxon>
        <taxon>Hexapoda</taxon>
        <taxon>Insecta</taxon>
        <taxon>Pterygota</taxon>
        <taxon>Neoptera</taxon>
        <taxon>Polyneoptera</taxon>
        <taxon>Phasmatodea</taxon>
        <taxon>Verophasmatodea</taxon>
        <taxon>Anareolatae</taxon>
        <taxon>Phasmatidae</taxon>
        <taxon>Eurycanthinae</taxon>
        <taxon>Dryococelus</taxon>
    </lineage>
</organism>
<accession>A0ABQ9IBJ5</accession>
<comment type="caution">
    <text evidence="1">The sequence shown here is derived from an EMBL/GenBank/DDBJ whole genome shotgun (WGS) entry which is preliminary data.</text>
</comment>